<keyword evidence="2" id="KW-1185">Reference proteome</keyword>
<proteinExistence type="predicted"/>
<accession>A0A812IF64</accession>
<dbReference type="Gene3D" id="1.10.287.70">
    <property type="match status" value="1"/>
</dbReference>
<evidence type="ECO:0000313" key="2">
    <source>
        <dbReference type="Proteomes" id="UP000604046"/>
    </source>
</evidence>
<dbReference type="PANTHER" id="PTHR45638:SF11">
    <property type="entry name" value="CYCLIC NUCLEOTIDE-GATED CATION CHANNEL SUBUNIT A"/>
    <property type="match status" value="1"/>
</dbReference>
<dbReference type="InterPro" id="IPR050866">
    <property type="entry name" value="CNG_cation_channel"/>
</dbReference>
<dbReference type="Proteomes" id="UP000604046">
    <property type="component" value="Unassembled WGS sequence"/>
</dbReference>
<dbReference type="OrthoDB" id="484684at2759"/>
<dbReference type="PANTHER" id="PTHR45638">
    <property type="entry name" value="CYCLIC NUCLEOTIDE-GATED CATION CHANNEL SUBUNIT A"/>
    <property type="match status" value="1"/>
</dbReference>
<reference evidence="1" key="1">
    <citation type="submission" date="2021-02" db="EMBL/GenBank/DDBJ databases">
        <authorList>
            <person name="Dougan E. K."/>
            <person name="Rhodes N."/>
            <person name="Thang M."/>
            <person name="Chan C."/>
        </authorList>
    </citation>
    <scope>NUCLEOTIDE SEQUENCE</scope>
</reference>
<dbReference type="GO" id="GO:0044877">
    <property type="term" value="F:protein-containing complex binding"/>
    <property type="evidence" value="ECO:0007669"/>
    <property type="project" value="TreeGrafter"/>
</dbReference>
<comment type="caution">
    <text evidence="1">The sequence shown here is derived from an EMBL/GenBank/DDBJ whole genome shotgun (WGS) entry which is preliminary data.</text>
</comment>
<dbReference type="InterPro" id="IPR018490">
    <property type="entry name" value="cNMP-bd_dom_sf"/>
</dbReference>
<dbReference type="SUPFAM" id="SSF51206">
    <property type="entry name" value="cAMP-binding domain-like"/>
    <property type="match status" value="1"/>
</dbReference>
<dbReference type="EMBL" id="CAJNDS010000225">
    <property type="protein sequence ID" value="CAE7030653.1"/>
    <property type="molecule type" value="Genomic_DNA"/>
</dbReference>
<dbReference type="InterPro" id="IPR014710">
    <property type="entry name" value="RmlC-like_jellyroll"/>
</dbReference>
<dbReference type="GO" id="GO:0005221">
    <property type="term" value="F:intracellularly cyclic nucleotide-activated monoatomic cation channel activity"/>
    <property type="evidence" value="ECO:0007669"/>
    <property type="project" value="InterPro"/>
</dbReference>
<evidence type="ECO:0000313" key="1">
    <source>
        <dbReference type="EMBL" id="CAE7030653.1"/>
    </source>
</evidence>
<gene>
    <name evidence="1" type="primary">CngA</name>
    <name evidence="1" type="ORF">SNAT2548_LOCUS3693</name>
</gene>
<dbReference type="SUPFAM" id="SSF81324">
    <property type="entry name" value="Voltage-gated potassium channels"/>
    <property type="match status" value="1"/>
</dbReference>
<name>A0A812IF64_9DINO</name>
<dbReference type="AlphaFoldDB" id="A0A812IF64"/>
<protein>
    <submittedName>
        <fullName evidence="1">CngA protein</fullName>
    </submittedName>
</protein>
<dbReference type="Gene3D" id="2.60.120.10">
    <property type="entry name" value="Jelly Rolls"/>
    <property type="match status" value="1"/>
</dbReference>
<organism evidence="1 2">
    <name type="scientific">Symbiodinium natans</name>
    <dbReference type="NCBI Taxonomy" id="878477"/>
    <lineage>
        <taxon>Eukaryota</taxon>
        <taxon>Sar</taxon>
        <taxon>Alveolata</taxon>
        <taxon>Dinophyceae</taxon>
        <taxon>Suessiales</taxon>
        <taxon>Symbiodiniaceae</taxon>
        <taxon>Symbiodinium</taxon>
    </lineage>
</organism>
<sequence length="405" mass="46015">MRFIRLLRLHKAATIADVIQMRMRSEYLNLLVKMLRQSMLIIIVNHYIACAWFSVSDLIDQNDTWVYVFGVKDAGLTEQYLTSFHWSLTQFAPATNNIAPQNWIERAFASCIVIYAFVAFSSFVSAVTNAANELRAFTMRSSQQEAQIRRFLGDQKVSSDLWCRIRKFCQEANSRSRMVTEQDIAVFNEIPESLRIVMHEELYRDFFRAAHIFSGFHEENPQLVKRVCHFCFRESAVHAKLDVFVDGTEADHVFVSRSGSATYWSVLLDNNHKSLSGEGHWLCELALWARWSHRGQLVADTTVRFLILNPQSFATVAASEGGSFFGYLRTLGLLLIGYAEVVEENSQRITDLTLGDILIRAFAKRAIGFADLSNEDAPKSLRISSLSALSGQVRSNGSRNAVRKV</sequence>